<keyword evidence="3" id="KW-1185">Reference proteome</keyword>
<accession>A0A1H1N9Q8</accession>
<organism evidence="2 3">
    <name type="scientific">Nocardioides scoriae</name>
    <dbReference type="NCBI Taxonomy" id="642780"/>
    <lineage>
        <taxon>Bacteria</taxon>
        <taxon>Bacillati</taxon>
        <taxon>Actinomycetota</taxon>
        <taxon>Actinomycetes</taxon>
        <taxon>Propionibacteriales</taxon>
        <taxon>Nocardioidaceae</taxon>
        <taxon>Nocardioides</taxon>
    </lineage>
</organism>
<dbReference type="AlphaFoldDB" id="A0A1H1N9Q8"/>
<dbReference type="GO" id="GO:0016787">
    <property type="term" value="F:hydrolase activity"/>
    <property type="evidence" value="ECO:0007669"/>
    <property type="project" value="InterPro"/>
</dbReference>
<dbReference type="InterPro" id="IPR002925">
    <property type="entry name" value="Dienelactn_hydro"/>
</dbReference>
<dbReference type="InterPro" id="IPR051049">
    <property type="entry name" value="Dienelactone_hydrolase-like"/>
</dbReference>
<gene>
    <name evidence="2" type="ORF">SAMN04488570_0809</name>
</gene>
<name>A0A1H1N9Q8_9ACTN</name>
<dbReference type="OrthoDB" id="9787933at2"/>
<dbReference type="InterPro" id="IPR029058">
    <property type="entry name" value="AB_hydrolase_fold"/>
</dbReference>
<dbReference type="Pfam" id="PF01738">
    <property type="entry name" value="DLH"/>
    <property type="match status" value="1"/>
</dbReference>
<dbReference type="STRING" id="642780.SAMN04488570_0809"/>
<evidence type="ECO:0000259" key="1">
    <source>
        <dbReference type="Pfam" id="PF01738"/>
    </source>
</evidence>
<feature type="domain" description="Dienelactone hydrolase" evidence="1">
    <location>
        <begin position="30"/>
        <end position="231"/>
    </location>
</feature>
<evidence type="ECO:0000313" key="2">
    <source>
        <dbReference type="EMBL" id="SDR95638.1"/>
    </source>
</evidence>
<dbReference type="EMBL" id="LT629757">
    <property type="protein sequence ID" value="SDR95638.1"/>
    <property type="molecule type" value="Genomic_DNA"/>
</dbReference>
<protein>
    <submittedName>
        <fullName evidence="2">Carboxymethylenebutenolidase</fullName>
    </submittedName>
</protein>
<dbReference type="PANTHER" id="PTHR46623:SF6">
    <property type="entry name" value="ALPHA_BETA-HYDROLASES SUPERFAMILY PROTEIN"/>
    <property type="match status" value="1"/>
</dbReference>
<evidence type="ECO:0000313" key="3">
    <source>
        <dbReference type="Proteomes" id="UP000198859"/>
    </source>
</evidence>
<proteinExistence type="predicted"/>
<sequence length="236" mass="25111">MSRSLVQVETPAGEMPAHLWLPEGGQVPGRGSGILLLQEIFGLSRYVESRAQDLADLGHVVLVPEIYWRLGVSAVPEGPAAMDEALGLMGRVDWEAAVGDGVAALAALRDRPEVTGGVGIVGFCFGGGLGFNVAAVSSPDLLVSFYGSAIPQLLDLAPLVTTPTLHHFGLADSYIDPETVAHVREVVEQGPDVVVETYEGADHAFDNPDLPMHHPEASARAWRTTTDYLAERLPRS</sequence>
<dbReference type="Gene3D" id="3.40.50.1820">
    <property type="entry name" value="alpha/beta hydrolase"/>
    <property type="match status" value="1"/>
</dbReference>
<reference evidence="3" key="1">
    <citation type="submission" date="2016-10" db="EMBL/GenBank/DDBJ databases">
        <authorList>
            <person name="Varghese N."/>
            <person name="Submissions S."/>
        </authorList>
    </citation>
    <scope>NUCLEOTIDE SEQUENCE [LARGE SCALE GENOMIC DNA]</scope>
    <source>
        <strain evidence="3">DSM 22127</strain>
    </source>
</reference>
<dbReference type="Proteomes" id="UP000198859">
    <property type="component" value="Chromosome I"/>
</dbReference>
<dbReference type="SUPFAM" id="SSF53474">
    <property type="entry name" value="alpha/beta-Hydrolases"/>
    <property type="match status" value="1"/>
</dbReference>
<dbReference type="PANTHER" id="PTHR46623">
    <property type="entry name" value="CARBOXYMETHYLENEBUTENOLIDASE-RELATED"/>
    <property type="match status" value="1"/>
</dbReference>
<dbReference type="RefSeq" id="WP_091726376.1">
    <property type="nucleotide sequence ID" value="NZ_LT629757.1"/>
</dbReference>